<dbReference type="EMBL" id="CAJNAS010000001">
    <property type="protein sequence ID" value="CAE6861619.1"/>
    <property type="molecule type" value="Genomic_DNA"/>
</dbReference>
<accession>A0A9N8MS84</accession>
<sequence>MPQASSEASRALLPYFRAFSANRFDNTCAFRTV</sequence>
<organism evidence="1 2">
    <name type="scientific">Paraburkholderia domus</name>
    <dbReference type="NCBI Taxonomy" id="2793075"/>
    <lineage>
        <taxon>Bacteria</taxon>
        <taxon>Pseudomonadati</taxon>
        <taxon>Pseudomonadota</taxon>
        <taxon>Betaproteobacteria</taxon>
        <taxon>Burkholderiales</taxon>
        <taxon>Burkholderiaceae</taxon>
        <taxon>Paraburkholderia</taxon>
    </lineage>
</organism>
<evidence type="ECO:0000313" key="1">
    <source>
        <dbReference type="EMBL" id="CAE6861619.1"/>
    </source>
</evidence>
<proteinExistence type="predicted"/>
<protein>
    <submittedName>
        <fullName evidence="1">Uncharacterized protein</fullName>
    </submittedName>
</protein>
<keyword evidence="2" id="KW-1185">Reference proteome</keyword>
<gene>
    <name evidence="1" type="ORF">R70211_00505</name>
</gene>
<evidence type="ECO:0000313" key="2">
    <source>
        <dbReference type="Proteomes" id="UP000675121"/>
    </source>
</evidence>
<dbReference type="Proteomes" id="UP000675121">
    <property type="component" value="Unassembled WGS sequence"/>
</dbReference>
<dbReference type="AlphaFoldDB" id="A0A9N8MS84"/>
<comment type="caution">
    <text evidence="1">The sequence shown here is derived from an EMBL/GenBank/DDBJ whole genome shotgun (WGS) entry which is preliminary data.</text>
</comment>
<reference evidence="1" key="1">
    <citation type="submission" date="2021-02" db="EMBL/GenBank/DDBJ databases">
        <authorList>
            <person name="Vanwijnsberghe S."/>
        </authorList>
    </citation>
    <scope>NUCLEOTIDE SEQUENCE</scope>
    <source>
        <strain evidence="1">R-70211</strain>
    </source>
</reference>
<name>A0A9N8MS84_9BURK</name>